<dbReference type="Proteomes" id="UP000249340">
    <property type="component" value="Chromosome"/>
</dbReference>
<proteinExistence type="predicted"/>
<feature type="transmembrane region" description="Helical" evidence="2">
    <location>
        <begin position="29"/>
        <end position="49"/>
    </location>
</feature>
<feature type="compositionally biased region" description="Basic and acidic residues" evidence="1">
    <location>
        <begin position="10"/>
        <end position="21"/>
    </location>
</feature>
<dbReference type="OrthoDB" id="9851843at2"/>
<name>A0A345SS79_9ACTN</name>
<keyword evidence="2" id="KW-1133">Transmembrane helix</keyword>
<dbReference type="Pfam" id="PF23636">
    <property type="entry name" value="DUF7144"/>
    <property type="match status" value="1"/>
</dbReference>
<feature type="transmembrane region" description="Helical" evidence="2">
    <location>
        <begin position="124"/>
        <end position="146"/>
    </location>
</feature>
<feature type="domain" description="DUF7144" evidence="3">
    <location>
        <begin position="29"/>
        <end position="140"/>
    </location>
</feature>
<dbReference type="RefSeq" id="WP_111494149.1">
    <property type="nucleotide sequence ID" value="NZ_CP031264.1"/>
</dbReference>
<protein>
    <recommendedName>
        <fullName evidence="3">DUF7144 domain-containing protein</fullName>
    </recommendedName>
</protein>
<accession>A0A345SS79</accession>
<organism evidence="4 5">
    <name type="scientific">Peterkaempfera bronchialis</name>
    <dbReference type="NCBI Taxonomy" id="2126346"/>
    <lineage>
        <taxon>Bacteria</taxon>
        <taxon>Bacillati</taxon>
        <taxon>Actinomycetota</taxon>
        <taxon>Actinomycetes</taxon>
        <taxon>Kitasatosporales</taxon>
        <taxon>Streptomycetaceae</taxon>
        <taxon>Peterkaempfera</taxon>
    </lineage>
</organism>
<evidence type="ECO:0000256" key="1">
    <source>
        <dbReference type="SAM" id="MobiDB-lite"/>
    </source>
</evidence>
<dbReference type="KEGG" id="stri:C7M71_002950"/>
<dbReference type="AlphaFoldDB" id="A0A345SS79"/>
<evidence type="ECO:0000313" key="4">
    <source>
        <dbReference type="EMBL" id="AXI76584.1"/>
    </source>
</evidence>
<evidence type="ECO:0000256" key="2">
    <source>
        <dbReference type="SAM" id="Phobius"/>
    </source>
</evidence>
<feature type="transmembrane region" description="Helical" evidence="2">
    <location>
        <begin position="69"/>
        <end position="88"/>
    </location>
</feature>
<keyword evidence="2" id="KW-0812">Transmembrane</keyword>
<feature type="region of interest" description="Disordered" evidence="1">
    <location>
        <begin position="1"/>
        <end position="24"/>
    </location>
</feature>
<keyword evidence="5" id="KW-1185">Reference proteome</keyword>
<dbReference type="InterPro" id="IPR055568">
    <property type="entry name" value="DUF7144"/>
</dbReference>
<evidence type="ECO:0000313" key="5">
    <source>
        <dbReference type="Proteomes" id="UP000249340"/>
    </source>
</evidence>
<evidence type="ECO:0000259" key="3">
    <source>
        <dbReference type="Pfam" id="PF23636"/>
    </source>
</evidence>
<gene>
    <name evidence="4" type="ORF">C7M71_002950</name>
</gene>
<sequence>MYRDPSAGRSPRDRSSRDRSPAEPMPSRVAFASVMMVLLGTFLVIAAVTEWAGSDWLYPRAFAVFGSPYAWWAVFDLVTAVLAFYAAWALTGRQRVTGRLLALAFAVASAVRWMFFIASAPVLAVLVVIIDGVVIWGLTSAPGWFAQASV</sequence>
<dbReference type="EMBL" id="CP031264">
    <property type="protein sequence ID" value="AXI76584.1"/>
    <property type="molecule type" value="Genomic_DNA"/>
</dbReference>
<reference evidence="5" key="1">
    <citation type="submission" date="2018-07" db="EMBL/GenBank/DDBJ databases">
        <title>Streptacidiphilus bronchialis DSM 106435 chromosome.</title>
        <authorList>
            <person name="Batra D."/>
            <person name="Gulvik C.A."/>
        </authorList>
    </citation>
    <scope>NUCLEOTIDE SEQUENCE [LARGE SCALE GENOMIC DNA]</scope>
    <source>
        <strain evidence="5">DSM 106435</strain>
    </source>
</reference>
<keyword evidence="2" id="KW-0472">Membrane</keyword>